<feature type="chain" id="PRO_5046861251" description="Probable endopeptidase p60" evidence="11">
    <location>
        <begin position="24"/>
        <end position="607"/>
    </location>
</feature>
<sequence length="607" mass="63346">MDHKSGLMYSFAAIAAVSVLAQADDAAAASTHTVRAGDTLWSISQQHNIPLATLKSVNNLTSDRIAIGQTLRLSGAVTLAPANNNATQATATRTTTANLNLRSGAGTTHSVLLTIPRGQRLTPLKTSGVWTQVTYNGRTGWVHNDFLSAAPAQPATPAPAPTAPIVTPSATASKTTANLNLRASKSTTARVLTTIPKGQSVTVLKVEGTWSHVKYGTQTGFVANTYLTKAASTPTPAPAQPATPAPTQPTQIKEESINTSYVTTANLNVRQGAGTGFALVTTIPNGTTVTATKQSGSWVYVTYNGKSGYVSTGFLKQTTTAPSAPVAPNLGDAGAGNTDVDYVVNTPSLNVRASATTSSAIIGSVTAGQTLRVVQTSNGWHQIYIGNTTGFVSASFVKQVPKGTAANPTWVSGSYDAHTFFTASPAAIRAQASDTSAIVGSTLRGGLLNVIGETATHYRVAEGFIAKSFVTHVNGQSAQATRLATIAVAQRFVGTPYVWASSSPVNGGFDCSGLIFYAFNQAGVNIPRTNVANYWSGAYFGPQLPKSFTPQAGDLVFFENTYTAGPSHMGIMINADTFIHAGTSGLGYNQISKEPYWQSRLIGYKRP</sequence>
<dbReference type="InterPro" id="IPR000064">
    <property type="entry name" value="NLP_P60_dom"/>
</dbReference>
<evidence type="ECO:0000256" key="6">
    <source>
        <dbReference type="ARBA" id="ARBA00022737"/>
    </source>
</evidence>
<accession>A0ABT2L2R4</accession>
<comment type="similarity">
    <text evidence="2">Belongs to the peptidase C40 family.</text>
</comment>
<evidence type="ECO:0000256" key="10">
    <source>
        <dbReference type="SAM" id="MobiDB-lite"/>
    </source>
</evidence>
<evidence type="ECO:0000259" key="14">
    <source>
        <dbReference type="PROSITE" id="PS51935"/>
    </source>
</evidence>
<feature type="domain" description="SH3b" evidence="12">
    <location>
        <begin position="338"/>
        <end position="401"/>
    </location>
</feature>
<dbReference type="Gene3D" id="3.90.1720.10">
    <property type="entry name" value="endopeptidase domain like (from Nostoc punctiforme)"/>
    <property type="match status" value="1"/>
</dbReference>
<dbReference type="CDD" id="cd00118">
    <property type="entry name" value="LysM"/>
    <property type="match status" value="1"/>
</dbReference>
<feature type="signal peptide" evidence="11">
    <location>
        <begin position="1"/>
        <end position="23"/>
    </location>
</feature>
<gene>
    <name evidence="15" type="ORF">NQG31_14460</name>
</gene>
<dbReference type="InterPro" id="IPR018392">
    <property type="entry name" value="LysM"/>
</dbReference>
<dbReference type="SMART" id="SM00257">
    <property type="entry name" value="LysM"/>
    <property type="match status" value="1"/>
</dbReference>
<feature type="domain" description="NlpC/P60" evidence="14">
    <location>
        <begin position="479"/>
        <end position="607"/>
    </location>
</feature>
<dbReference type="EMBL" id="JANIEK010000101">
    <property type="protein sequence ID" value="MCT4796749.1"/>
    <property type="molecule type" value="Genomic_DNA"/>
</dbReference>
<evidence type="ECO:0000256" key="3">
    <source>
        <dbReference type="ARBA" id="ARBA00013385"/>
    </source>
</evidence>
<comment type="caution">
    <text evidence="15">The sequence shown here is derived from an EMBL/GenBank/DDBJ whole genome shotgun (WGS) entry which is preliminary data.</text>
</comment>
<keyword evidence="4" id="KW-0645">Protease</keyword>
<dbReference type="InterPro" id="IPR036028">
    <property type="entry name" value="SH3-like_dom_sf"/>
</dbReference>
<feature type="domain" description="SH3b" evidence="12">
    <location>
        <begin position="169"/>
        <end position="231"/>
    </location>
</feature>
<dbReference type="SUPFAM" id="SSF54106">
    <property type="entry name" value="LysM domain"/>
    <property type="match status" value="1"/>
</dbReference>
<feature type="domain" description="SH3b" evidence="12">
    <location>
        <begin position="257"/>
        <end position="319"/>
    </location>
</feature>
<evidence type="ECO:0000256" key="4">
    <source>
        <dbReference type="ARBA" id="ARBA00022670"/>
    </source>
</evidence>
<dbReference type="InterPro" id="IPR036779">
    <property type="entry name" value="LysM_dom_sf"/>
</dbReference>
<protein>
    <recommendedName>
        <fullName evidence="3">Probable endopeptidase p60</fullName>
    </recommendedName>
    <alternativeName>
        <fullName evidence="9">Invasion-associated protein p60</fullName>
    </alternativeName>
</protein>
<dbReference type="InterPro" id="IPR038765">
    <property type="entry name" value="Papain-like_cys_pep_sf"/>
</dbReference>
<evidence type="ECO:0000259" key="13">
    <source>
        <dbReference type="PROSITE" id="PS51782"/>
    </source>
</evidence>
<feature type="domain" description="SH3b" evidence="12">
    <location>
        <begin position="88"/>
        <end position="151"/>
    </location>
</feature>
<evidence type="ECO:0000256" key="8">
    <source>
        <dbReference type="ARBA" id="ARBA00022807"/>
    </source>
</evidence>
<evidence type="ECO:0000313" key="15">
    <source>
        <dbReference type="EMBL" id="MCT4796749.1"/>
    </source>
</evidence>
<dbReference type="SMART" id="SM00287">
    <property type="entry name" value="SH3b"/>
    <property type="match status" value="4"/>
</dbReference>
<reference evidence="15 16" key="1">
    <citation type="submission" date="2022-07" db="EMBL/GenBank/DDBJ databases">
        <title>Genomic and pangenome structural analysis of the polyextremophile Exiguobacterium.</title>
        <authorList>
            <person name="Shen L."/>
        </authorList>
    </citation>
    <scope>NUCLEOTIDE SEQUENCE [LARGE SCALE GENOMIC DNA]</scope>
    <source>
        <strain evidence="15 16">12_1</strain>
    </source>
</reference>
<dbReference type="PROSITE" id="PS51935">
    <property type="entry name" value="NLPC_P60"/>
    <property type="match status" value="1"/>
</dbReference>
<feature type="domain" description="LysM" evidence="13">
    <location>
        <begin position="30"/>
        <end position="73"/>
    </location>
</feature>
<dbReference type="Pfam" id="PF00877">
    <property type="entry name" value="NLPC_P60"/>
    <property type="match status" value="1"/>
</dbReference>
<dbReference type="Gene3D" id="3.10.350.10">
    <property type="entry name" value="LysM domain"/>
    <property type="match status" value="1"/>
</dbReference>
<evidence type="ECO:0000259" key="12">
    <source>
        <dbReference type="PROSITE" id="PS51781"/>
    </source>
</evidence>
<dbReference type="SUPFAM" id="SSF50044">
    <property type="entry name" value="SH3-domain"/>
    <property type="match status" value="1"/>
</dbReference>
<dbReference type="InterPro" id="IPR003646">
    <property type="entry name" value="SH3-like_bac-type"/>
</dbReference>
<dbReference type="Gene3D" id="2.30.30.40">
    <property type="entry name" value="SH3 Domains"/>
    <property type="match status" value="4"/>
</dbReference>
<dbReference type="Proteomes" id="UP001206821">
    <property type="component" value="Unassembled WGS sequence"/>
</dbReference>
<dbReference type="InterPro" id="IPR052354">
    <property type="entry name" value="Cell_Wall_Dynamics_Protein"/>
</dbReference>
<dbReference type="Pfam" id="PF01476">
    <property type="entry name" value="LysM"/>
    <property type="match status" value="1"/>
</dbReference>
<feature type="compositionally biased region" description="Pro residues" evidence="10">
    <location>
        <begin position="235"/>
        <end position="247"/>
    </location>
</feature>
<evidence type="ECO:0000256" key="9">
    <source>
        <dbReference type="ARBA" id="ARBA00032855"/>
    </source>
</evidence>
<keyword evidence="5 11" id="KW-0732">Signal</keyword>
<keyword evidence="6" id="KW-0677">Repeat</keyword>
<keyword evidence="7" id="KW-0378">Hydrolase</keyword>
<dbReference type="SUPFAM" id="SSF54001">
    <property type="entry name" value="Cysteine proteinases"/>
    <property type="match status" value="1"/>
</dbReference>
<comment type="function">
    <text evidence="1">This major extracellular protein may be involved in the invasion of non-professional phagocytic cells by Listeria.</text>
</comment>
<evidence type="ECO:0000256" key="11">
    <source>
        <dbReference type="SAM" id="SignalP"/>
    </source>
</evidence>
<keyword evidence="16" id="KW-1185">Reference proteome</keyword>
<feature type="region of interest" description="Disordered" evidence="10">
    <location>
        <begin position="231"/>
        <end position="252"/>
    </location>
</feature>
<organism evidence="15 16">
    <name type="scientific">Exiguobacterium alkaliphilum</name>
    <dbReference type="NCBI Taxonomy" id="1428684"/>
    <lineage>
        <taxon>Bacteria</taxon>
        <taxon>Bacillati</taxon>
        <taxon>Bacillota</taxon>
        <taxon>Bacilli</taxon>
        <taxon>Bacillales</taxon>
        <taxon>Bacillales Family XII. Incertae Sedis</taxon>
        <taxon>Exiguobacterium</taxon>
    </lineage>
</organism>
<dbReference type="PANTHER" id="PTHR34408">
    <property type="entry name" value="FAMILY PROTEIN, PUTATIVE-RELATED"/>
    <property type="match status" value="1"/>
</dbReference>
<evidence type="ECO:0000256" key="7">
    <source>
        <dbReference type="ARBA" id="ARBA00022801"/>
    </source>
</evidence>
<dbReference type="PANTHER" id="PTHR34408:SF1">
    <property type="entry name" value="GLYCOSYL HYDROLASE FAMILY 19 DOMAIN-CONTAINING PROTEIN HI_1415"/>
    <property type="match status" value="1"/>
</dbReference>
<name>A0ABT2L2R4_9BACL</name>
<evidence type="ECO:0000256" key="1">
    <source>
        <dbReference type="ARBA" id="ARBA00003740"/>
    </source>
</evidence>
<keyword evidence="8" id="KW-0788">Thiol protease</keyword>
<dbReference type="RefSeq" id="WP_245175522.1">
    <property type="nucleotide sequence ID" value="NZ_JANIEK010000101.1"/>
</dbReference>
<evidence type="ECO:0000313" key="16">
    <source>
        <dbReference type="Proteomes" id="UP001206821"/>
    </source>
</evidence>
<evidence type="ECO:0000256" key="5">
    <source>
        <dbReference type="ARBA" id="ARBA00022729"/>
    </source>
</evidence>
<proteinExistence type="inferred from homology"/>
<dbReference type="PROSITE" id="PS51781">
    <property type="entry name" value="SH3B"/>
    <property type="match status" value="4"/>
</dbReference>
<dbReference type="PROSITE" id="PS51782">
    <property type="entry name" value="LYSM"/>
    <property type="match status" value="1"/>
</dbReference>
<evidence type="ECO:0000256" key="2">
    <source>
        <dbReference type="ARBA" id="ARBA00007074"/>
    </source>
</evidence>
<dbReference type="Pfam" id="PF08239">
    <property type="entry name" value="SH3_3"/>
    <property type="match status" value="4"/>
</dbReference>